<evidence type="ECO:0000313" key="2">
    <source>
        <dbReference type="Proteomes" id="UP000016662"/>
    </source>
</evidence>
<gene>
    <name evidence="1" type="ORF">RUMCAL_01440</name>
</gene>
<dbReference type="InterPro" id="IPR009303">
    <property type="entry name" value="DUF960"/>
</dbReference>
<protein>
    <submittedName>
        <fullName evidence="1">Uncharacterized protein</fullName>
    </submittedName>
</protein>
<dbReference type="OrthoDB" id="1756859at2"/>
<dbReference type="AlphaFoldDB" id="U2KW41"/>
<organism evidence="1 2">
    <name type="scientific">Ruminococcus callidus ATCC 27760</name>
    <dbReference type="NCBI Taxonomy" id="411473"/>
    <lineage>
        <taxon>Bacteria</taxon>
        <taxon>Bacillati</taxon>
        <taxon>Bacillota</taxon>
        <taxon>Clostridia</taxon>
        <taxon>Eubacteriales</taxon>
        <taxon>Oscillospiraceae</taxon>
        <taxon>Ruminococcus</taxon>
    </lineage>
</organism>
<reference evidence="1 2" key="1">
    <citation type="submission" date="2013-07" db="EMBL/GenBank/DDBJ databases">
        <authorList>
            <person name="Weinstock G."/>
            <person name="Sodergren E."/>
            <person name="Wylie T."/>
            <person name="Fulton L."/>
            <person name="Fulton R."/>
            <person name="Fronick C."/>
            <person name="O'Laughlin M."/>
            <person name="Godfrey J."/>
            <person name="Miner T."/>
            <person name="Herter B."/>
            <person name="Appelbaum E."/>
            <person name="Cordes M."/>
            <person name="Lek S."/>
            <person name="Wollam A."/>
            <person name="Pepin K.H."/>
            <person name="Palsikar V.B."/>
            <person name="Mitreva M."/>
            <person name="Wilson R.K."/>
        </authorList>
    </citation>
    <scope>NUCLEOTIDE SEQUENCE [LARGE SCALE GENOMIC DNA]</scope>
    <source>
        <strain evidence="1 2">ATCC 27760</strain>
    </source>
</reference>
<name>U2KW41_9FIRM</name>
<comment type="caution">
    <text evidence="1">The sequence shown here is derived from an EMBL/GenBank/DDBJ whole genome shotgun (WGS) entry which is preliminary data.</text>
</comment>
<dbReference type="Gene3D" id="3.10.450.150">
    <property type="entry name" value="enterococcus faecalis protein"/>
    <property type="match status" value="1"/>
</dbReference>
<proteinExistence type="predicted"/>
<dbReference type="Pfam" id="PF06124">
    <property type="entry name" value="DUF960"/>
    <property type="match status" value="1"/>
</dbReference>
<accession>U2KW41</accession>
<dbReference type="STRING" id="411473.RUMCAL_01440"/>
<keyword evidence="2" id="KW-1185">Reference proteome</keyword>
<dbReference type="eggNOG" id="COG0827">
    <property type="taxonomic scope" value="Bacteria"/>
</dbReference>
<dbReference type="PATRIC" id="fig|411473.3.peg.1162"/>
<dbReference type="HOGENOM" id="CLU_147266_0_0_9"/>
<dbReference type="EMBL" id="AWVF01000175">
    <property type="protein sequence ID" value="ERJ96305.1"/>
    <property type="molecule type" value="Genomic_DNA"/>
</dbReference>
<dbReference type="Proteomes" id="UP000016662">
    <property type="component" value="Unassembled WGS sequence"/>
</dbReference>
<evidence type="ECO:0000313" key="1">
    <source>
        <dbReference type="EMBL" id="ERJ96305.1"/>
    </source>
</evidence>
<sequence length="103" mass="12056">MLLMFSGNRYLTKRIHEELPLFLQLFLWNCIAELPVPKDYLQIFRLSGAGSQQIILHCQEVPPYEKCYQFAVPFSPVTAKIYVIAEYDANQKPYATMLFAEEY</sequence>
<dbReference type="RefSeq" id="WP_021682911.1">
    <property type="nucleotide sequence ID" value="NZ_KI260449.1"/>
</dbReference>